<comment type="caution">
    <text evidence="2">The sequence shown here is derived from an EMBL/GenBank/DDBJ whole genome shotgun (WGS) entry which is preliminary data.</text>
</comment>
<gene>
    <name evidence="2" type="ORF">CARN3_0531</name>
</gene>
<feature type="domain" description="Lipid/polyisoprenoid-binding YceI-like" evidence="1">
    <location>
        <begin position="11"/>
        <end position="172"/>
    </location>
</feature>
<accession>E6PXD4</accession>
<dbReference type="InterPro" id="IPR036761">
    <property type="entry name" value="TTHA0802/YceI-like_sf"/>
</dbReference>
<proteinExistence type="predicted"/>
<reference evidence="2" key="1">
    <citation type="submission" date="2009-10" db="EMBL/GenBank/DDBJ databases">
        <title>Diversity of trophic interactions inside an arsenic-rich microbial ecosystem.</title>
        <authorList>
            <person name="Bertin P.N."/>
            <person name="Heinrich-Salmeron A."/>
            <person name="Pelletier E."/>
            <person name="Goulhen-Chollet F."/>
            <person name="Arsene-Ploetze F."/>
            <person name="Gallien S."/>
            <person name="Calteau A."/>
            <person name="Vallenet D."/>
            <person name="Casiot C."/>
            <person name="Chane-Woon-Ming B."/>
            <person name="Giloteaux L."/>
            <person name="Barakat M."/>
            <person name="Bonnefoy V."/>
            <person name="Bruneel O."/>
            <person name="Chandler M."/>
            <person name="Cleiss J."/>
            <person name="Duran R."/>
            <person name="Elbaz-Poulichet F."/>
            <person name="Fonknechten N."/>
            <person name="Lauga B."/>
            <person name="Mornico D."/>
            <person name="Ortet P."/>
            <person name="Schaeffer C."/>
            <person name="Siguier P."/>
            <person name="Alexander Thil Smith A."/>
            <person name="Van Dorsselaer A."/>
            <person name="Weissenbach J."/>
            <person name="Medigue C."/>
            <person name="Le Paslier D."/>
        </authorList>
    </citation>
    <scope>NUCLEOTIDE SEQUENCE</scope>
</reference>
<dbReference type="InterPro" id="IPR007372">
    <property type="entry name" value="Lipid/polyisoprenoid-bd_YceI"/>
</dbReference>
<name>E6PXD4_9ZZZZ</name>
<dbReference type="PANTHER" id="PTHR34406">
    <property type="entry name" value="PROTEIN YCEI"/>
    <property type="match status" value="1"/>
</dbReference>
<dbReference type="EMBL" id="CABN01000033">
    <property type="protein sequence ID" value="CBH99593.1"/>
    <property type="molecule type" value="Genomic_DNA"/>
</dbReference>
<dbReference type="AlphaFoldDB" id="E6PXD4"/>
<dbReference type="PANTHER" id="PTHR34406:SF1">
    <property type="entry name" value="PROTEIN YCEI"/>
    <property type="match status" value="1"/>
</dbReference>
<dbReference type="SUPFAM" id="SSF101874">
    <property type="entry name" value="YceI-like"/>
    <property type="match status" value="1"/>
</dbReference>
<sequence>MFARQAGAEQHFKIDPASSEVHFAVTDTVHSVHGIFHLTSGMINFDRSSNAISGQIVVDAGSGNSDSKARDKKMAEDELKAGLFPTVMFAPTHFTGTIAETGDSTVQVTGQFTLVGTAHTITVPMTLHIEGTQCTATGTFPVPYVNWGMKDPSLLFLRVGKVVTINLKLAGSISQ</sequence>
<evidence type="ECO:0000313" key="2">
    <source>
        <dbReference type="EMBL" id="CBH99593.1"/>
    </source>
</evidence>
<evidence type="ECO:0000259" key="1">
    <source>
        <dbReference type="SMART" id="SM00867"/>
    </source>
</evidence>
<organism evidence="2">
    <name type="scientific">mine drainage metagenome</name>
    <dbReference type="NCBI Taxonomy" id="410659"/>
    <lineage>
        <taxon>unclassified sequences</taxon>
        <taxon>metagenomes</taxon>
        <taxon>ecological metagenomes</taxon>
    </lineage>
</organism>
<dbReference type="Pfam" id="PF04264">
    <property type="entry name" value="YceI"/>
    <property type="match status" value="1"/>
</dbReference>
<dbReference type="Gene3D" id="2.40.128.110">
    <property type="entry name" value="Lipid/polyisoprenoid-binding, YceI-like"/>
    <property type="match status" value="1"/>
</dbReference>
<dbReference type="SMART" id="SM00867">
    <property type="entry name" value="YceI"/>
    <property type="match status" value="1"/>
</dbReference>
<protein>
    <submittedName>
        <fullName evidence="2">YceI family protein</fullName>
    </submittedName>
</protein>